<dbReference type="GO" id="GO:0003729">
    <property type="term" value="F:mRNA binding"/>
    <property type="evidence" value="ECO:0007669"/>
    <property type="project" value="UniProtKB-UniRule"/>
</dbReference>
<organism evidence="8 9">
    <name type="scientific">Hibiscus syriacus</name>
    <name type="common">Rose of Sharon</name>
    <dbReference type="NCBI Taxonomy" id="106335"/>
    <lineage>
        <taxon>Eukaryota</taxon>
        <taxon>Viridiplantae</taxon>
        <taxon>Streptophyta</taxon>
        <taxon>Embryophyta</taxon>
        <taxon>Tracheophyta</taxon>
        <taxon>Spermatophyta</taxon>
        <taxon>Magnoliopsida</taxon>
        <taxon>eudicotyledons</taxon>
        <taxon>Gunneridae</taxon>
        <taxon>Pentapetalae</taxon>
        <taxon>rosids</taxon>
        <taxon>malvids</taxon>
        <taxon>Malvales</taxon>
        <taxon>Malvaceae</taxon>
        <taxon>Malvoideae</taxon>
        <taxon>Hibiscus</taxon>
    </lineage>
</organism>
<dbReference type="GO" id="GO:1990247">
    <property type="term" value="F:N6-methyladenosine-containing RNA reader activity"/>
    <property type="evidence" value="ECO:0007669"/>
    <property type="project" value="UniProtKB-UniRule"/>
</dbReference>
<dbReference type="PROSITE" id="PS50882">
    <property type="entry name" value="YTH"/>
    <property type="match status" value="1"/>
</dbReference>
<dbReference type="EMBL" id="VEPZ02001191">
    <property type="protein sequence ID" value="KAE8688228.1"/>
    <property type="molecule type" value="Genomic_DNA"/>
</dbReference>
<dbReference type="FunFam" id="3.10.590.10:FF:000001">
    <property type="entry name" value="YTH domain family 1, isoform CRA_a"/>
    <property type="match status" value="1"/>
</dbReference>
<dbReference type="CDD" id="cd21134">
    <property type="entry name" value="YTH"/>
    <property type="match status" value="1"/>
</dbReference>
<protein>
    <recommendedName>
        <fullName evidence="4">YTH domain-containing family protein</fullName>
    </recommendedName>
</protein>
<dbReference type="PANTHER" id="PTHR12357">
    <property type="entry name" value="YTH YT521-B HOMOLOGY DOMAIN-CONTAINING"/>
    <property type="match status" value="1"/>
</dbReference>
<dbReference type="GO" id="GO:0005737">
    <property type="term" value="C:cytoplasm"/>
    <property type="evidence" value="ECO:0007669"/>
    <property type="project" value="UniProtKB-SubCell"/>
</dbReference>
<evidence type="ECO:0000313" key="9">
    <source>
        <dbReference type="Proteomes" id="UP000436088"/>
    </source>
</evidence>
<sequence length="626" mass="69948">MAATPDRIPGVHAWICAHIFIASSLPILKFCFEEQQADPEKVKEQPLSTKNKTVSPNSTQDAAPIGHPRDGASQSGSFISAEDHNVYSPTIYAPQPQAFYYRGYDNTAGEWDEYPRYVNADGLEFGSLGVFNENPSLVFHPGYGYNQQMAYGPYSPVTTPLPSVGVDAQLYSPQQFPFSGPPYYQQLVPPSMPYITSPSPVSRPELITLVNVDQQGNNMHFGLRPSYPCPLGSFGRGSLPGNPGSLGLNDLQLGFDGFRSGGLWSDWSKPSDRQRSFTPISPATSPQPIGPIGQNVPMAPHQQRSFYPLGSELNSLNRGYLQSGINQGAGFVNASVPSRGWLPFESKRRRGRDSDISLCGCSGALDVLSEQSRGPRASKPKNQTTSEKFHTDYQDAKFFIIKSYSEDNVHKSIKYGVWASTPNGNKRLDAAYHEAMEHQDNCPIFLFFSVNASAQFCGVAEMVGPVDFDKCVDYWQQDKWSGQFPVKWHIIKDVPNSQFRHIILENNDNKPVTNSRDTQEVKLEQGLEVLSIFKSYETDMSILDDFDFYEDRQKAMQERKARQQATLMSVGVVGESVHRNTITLSNDFIKKMLRALLMLFAWMMVIKKALVMKMLSRQQPLLPRAN</sequence>
<reference evidence="8" key="1">
    <citation type="submission" date="2019-09" db="EMBL/GenBank/DDBJ databases">
        <title>Draft genome information of white flower Hibiscus syriacus.</title>
        <authorList>
            <person name="Kim Y.-M."/>
        </authorList>
    </citation>
    <scope>NUCLEOTIDE SEQUENCE [LARGE SCALE GENOMIC DNA]</scope>
    <source>
        <strain evidence="8">YM2019G1</strain>
    </source>
</reference>
<dbReference type="Pfam" id="PF04146">
    <property type="entry name" value="YTH"/>
    <property type="match status" value="1"/>
</dbReference>
<feature type="signal peptide" evidence="6">
    <location>
        <begin position="1"/>
        <end position="24"/>
    </location>
</feature>
<evidence type="ECO:0000256" key="3">
    <source>
        <dbReference type="ARBA" id="ARBA00022884"/>
    </source>
</evidence>
<comment type="subcellular location">
    <subcellularLocation>
        <location evidence="1">Cytoplasm</location>
    </subcellularLocation>
</comment>
<accession>A0A6A2Z8M9</accession>
<evidence type="ECO:0000256" key="2">
    <source>
        <dbReference type="ARBA" id="ARBA00022490"/>
    </source>
</evidence>
<dbReference type="AlphaFoldDB" id="A0A6A2Z8M9"/>
<comment type="caution">
    <text evidence="8">The sequence shown here is derived from an EMBL/GenBank/DDBJ whole genome shotgun (WGS) entry which is preliminary data.</text>
</comment>
<keyword evidence="3 4" id="KW-0694">RNA-binding</keyword>
<evidence type="ECO:0000256" key="5">
    <source>
        <dbReference type="SAM" id="MobiDB-lite"/>
    </source>
</evidence>
<dbReference type="InterPro" id="IPR007275">
    <property type="entry name" value="YTH_domain"/>
</dbReference>
<dbReference type="Gene3D" id="3.10.590.10">
    <property type="entry name" value="ph1033 like domains"/>
    <property type="match status" value="1"/>
</dbReference>
<gene>
    <name evidence="8" type="ORF">F3Y22_tig00110988pilonHSYRG00079</name>
</gene>
<evidence type="ECO:0000256" key="1">
    <source>
        <dbReference type="ARBA" id="ARBA00004496"/>
    </source>
</evidence>
<dbReference type="Proteomes" id="UP000436088">
    <property type="component" value="Unassembled WGS sequence"/>
</dbReference>
<name>A0A6A2Z8M9_HIBSY</name>
<evidence type="ECO:0000313" key="8">
    <source>
        <dbReference type="EMBL" id="KAE8688228.1"/>
    </source>
</evidence>
<dbReference type="PANTHER" id="PTHR12357:SF89">
    <property type="entry name" value="YTH DOMAIN-CONTAINING FAMILY PROTEIN"/>
    <property type="match status" value="1"/>
</dbReference>
<keyword evidence="9" id="KW-1185">Reference proteome</keyword>
<feature type="compositionally biased region" description="Polar residues" evidence="5">
    <location>
        <begin position="46"/>
        <end position="61"/>
    </location>
</feature>
<comment type="function">
    <text evidence="4">Specifically recognizes and binds N6-methyladenosine (m6A)-containing RNAs, and regulates mRNA stability. M6A is a modification present at internal sites of mRNAs and some non-coding RNAs and plays a role in mRNA stability and processing.</text>
</comment>
<dbReference type="GO" id="GO:0061157">
    <property type="term" value="P:mRNA destabilization"/>
    <property type="evidence" value="ECO:0007669"/>
    <property type="project" value="TreeGrafter"/>
</dbReference>
<keyword evidence="6" id="KW-0732">Signal</keyword>
<feature type="region of interest" description="Disordered" evidence="5">
    <location>
        <begin position="39"/>
        <end position="77"/>
    </location>
</feature>
<keyword evidence="2" id="KW-0963">Cytoplasm</keyword>
<proteinExistence type="inferred from homology"/>
<dbReference type="InterPro" id="IPR045168">
    <property type="entry name" value="YTH_prot"/>
</dbReference>
<comment type="similarity">
    <text evidence="4">Belongs to the YTHDF family.</text>
</comment>
<evidence type="ECO:0000256" key="4">
    <source>
        <dbReference type="RuleBase" id="RU369095"/>
    </source>
</evidence>
<feature type="chain" id="PRO_5025449877" description="YTH domain-containing family protein" evidence="6">
    <location>
        <begin position="25"/>
        <end position="626"/>
    </location>
</feature>
<evidence type="ECO:0000256" key="6">
    <source>
        <dbReference type="SAM" id="SignalP"/>
    </source>
</evidence>
<evidence type="ECO:0000259" key="7">
    <source>
        <dbReference type="PROSITE" id="PS50882"/>
    </source>
</evidence>
<feature type="domain" description="YTH" evidence="7">
    <location>
        <begin position="396"/>
        <end position="533"/>
    </location>
</feature>